<accession>A0A1G5JKA7</accession>
<dbReference type="Proteomes" id="UP000198636">
    <property type="component" value="Unassembled WGS sequence"/>
</dbReference>
<dbReference type="RefSeq" id="WP_091545061.1">
    <property type="nucleotide sequence ID" value="NZ_FMUS01000020.1"/>
</dbReference>
<gene>
    <name evidence="1" type="ORF">SAMN03080606_02888</name>
</gene>
<organism evidence="1 2">
    <name type="scientific">Alkaliphilus peptidifermentans DSM 18978</name>
    <dbReference type="NCBI Taxonomy" id="1120976"/>
    <lineage>
        <taxon>Bacteria</taxon>
        <taxon>Bacillati</taxon>
        <taxon>Bacillota</taxon>
        <taxon>Clostridia</taxon>
        <taxon>Peptostreptococcales</taxon>
        <taxon>Natronincolaceae</taxon>
        <taxon>Alkaliphilus</taxon>
    </lineage>
</organism>
<protein>
    <submittedName>
        <fullName evidence="1">Uncharacterized protein</fullName>
    </submittedName>
</protein>
<evidence type="ECO:0000313" key="2">
    <source>
        <dbReference type="Proteomes" id="UP000198636"/>
    </source>
</evidence>
<sequence length="138" mass="15282">MEKEINIDEILDQVMRLEVGQPLDEAIGLEVFKLKKNNILLDVKDVFSGKVVGQSNWTTADGTPIFIPKFSTVPFVGCLMIEDLDAIITIERKKKGTYGAKFGGHEGSNVFIEAATFPEAIARAALFEAFFKKAKEDI</sequence>
<dbReference type="AlphaFoldDB" id="A0A1G5JKA7"/>
<keyword evidence="2" id="KW-1185">Reference proteome</keyword>
<dbReference type="STRING" id="1120976.SAMN03080606_02888"/>
<proteinExistence type="predicted"/>
<name>A0A1G5JKA7_9FIRM</name>
<evidence type="ECO:0000313" key="1">
    <source>
        <dbReference type="EMBL" id="SCY88756.1"/>
    </source>
</evidence>
<dbReference type="EMBL" id="FMUS01000020">
    <property type="protein sequence ID" value="SCY88756.1"/>
    <property type="molecule type" value="Genomic_DNA"/>
</dbReference>
<reference evidence="1 2" key="1">
    <citation type="submission" date="2016-10" db="EMBL/GenBank/DDBJ databases">
        <authorList>
            <person name="de Groot N.N."/>
        </authorList>
    </citation>
    <scope>NUCLEOTIDE SEQUENCE [LARGE SCALE GENOMIC DNA]</scope>
    <source>
        <strain evidence="1 2">DSM 18978</strain>
    </source>
</reference>